<dbReference type="EMBL" id="BPLR01006954">
    <property type="protein sequence ID" value="GIY13516.1"/>
    <property type="molecule type" value="Genomic_DNA"/>
</dbReference>
<proteinExistence type="predicted"/>
<name>A0AAV4QXC2_CAEEX</name>
<sequence>MPSNLFCELENRECCYASPSPTPTPSPFRKRTATCVNTERGVRGFVWQLLFLGQSRTGRKKGVGPTIAPFFEFNTSVWCPNCSVVMVIGRKGLGAGGWGDCC</sequence>
<reference evidence="1 2" key="1">
    <citation type="submission" date="2021-06" db="EMBL/GenBank/DDBJ databases">
        <title>Caerostris extrusa draft genome.</title>
        <authorList>
            <person name="Kono N."/>
            <person name="Arakawa K."/>
        </authorList>
    </citation>
    <scope>NUCLEOTIDE SEQUENCE [LARGE SCALE GENOMIC DNA]</scope>
</reference>
<keyword evidence="2" id="KW-1185">Reference proteome</keyword>
<gene>
    <name evidence="1" type="ORF">CEXT_171461</name>
</gene>
<comment type="caution">
    <text evidence="1">The sequence shown here is derived from an EMBL/GenBank/DDBJ whole genome shotgun (WGS) entry which is preliminary data.</text>
</comment>
<dbReference type="AlphaFoldDB" id="A0AAV4QXC2"/>
<protein>
    <submittedName>
        <fullName evidence="1">Uncharacterized protein</fullName>
    </submittedName>
</protein>
<dbReference type="Proteomes" id="UP001054945">
    <property type="component" value="Unassembled WGS sequence"/>
</dbReference>
<evidence type="ECO:0000313" key="2">
    <source>
        <dbReference type="Proteomes" id="UP001054945"/>
    </source>
</evidence>
<accession>A0AAV4QXC2</accession>
<organism evidence="1 2">
    <name type="scientific">Caerostris extrusa</name>
    <name type="common">Bark spider</name>
    <name type="synonym">Caerostris bankana</name>
    <dbReference type="NCBI Taxonomy" id="172846"/>
    <lineage>
        <taxon>Eukaryota</taxon>
        <taxon>Metazoa</taxon>
        <taxon>Ecdysozoa</taxon>
        <taxon>Arthropoda</taxon>
        <taxon>Chelicerata</taxon>
        <taxon>Arachnida</taxon>
        <taxon>Araneae</taxon>
        <taxon>Araneomorphae</taxon>
        <taxon>Entelegynae</taxon>
        <taxon>Araneoidea</taxon>
        <taxon>Araneidae</taxon>
        <taxon>Caerostris</taxon>
    </lineage>
</organism>
<evidence type="ECO:0000313" key="1">
    <source>
        <dbReference type="EMBL" id="GIY13516.1"/>
    </source>
</evidence>